<evidence type="ECO:0000256" key="13">
    <source>
        <dbReference type="ARBA" id="ARBA00023136"/>
    </source>
</evidence>
<dbReference type="GO" id="GO:0005789">
    <property type="term" value="C:endoplasmic reticulum membrane"/>
    <property type="evidence" value="ECO:0007669"/>
    <property type="project" value="UniProtKB-SubCell"/>
</dbReference>
<comment type="similarity">
    <text evidence="5 15">Belongs to the cytochrome P450 family.</text>
</comment>
<accession>A0AAJ7L3Q6</accession>
<dbReference type="Pfam" id="PF00067">
    <property type="entry name" value="p450"/>
    <property type="match status" value="1"/>
</dbReference>
<dbReference type="GO" id="GO:0020037">
    <property type="term" value="F:heme binding"/>
    <property type="evidence" value="ECO:0007669"/>
    <property type="project" value="InterPro"/>
</dbReference>
<gene>
    <name evidence="17" type="primary">LOC100900347</name>
</gene>
<evidence type="ECO:0000256" key="12">
    <source>
        <dbReference type="ARBA" id="ARBA00023033"/>
    </source>
</evidence>
<evidence type="ECO:0000256" key="7">
    <source>
        <dbReference type="ARBA" id="ARBA00022723"/>
    </source>
</evidence>
<dbReference type="GeneID" id="100900347"/>
<dbReference type="PANTHER" id="PTHR24300:SF375">
    <property type="entry name" value="CYTOCHROME P450 FAMILY"/>
    <property type="match status" value="1"/>
</dbReference>
<evidence type="ECO:0000256" key="2">
    <source>
        <dbReference type="ARBA" id="ARBA00003690"/>
    </source>
</evidence>
<evidence type="ECO:0000256" key="5">
    <source>
        <dbReference type="ARBA" id="ARBA00010617"/>
    </source>
</evidence>
<keyword evidence="6 14" id="KW-0349">Heme</keyword>
<evidence type="ECO:0000256" key="3">
    <source>
        <dbReference type="ARBA" id="ARBA00004174"/>
    </source>
</evidence>
<keyword evidence="7 14" id="KW-0479">Metal-binding</keyword>
<evidence type="ECO:0000256" key="6">
    <source>
        <dbReference type="ARBA" id="ARBA00022617"/>
    </source>
</evidence>
<reference evidence="17" key="1">
    <citation type="submission" date="2025-08" db="UniProtKB">
        <authorList>
            <consortium name="RefSeq"/>
        </authorList>
    </citation>
    <scope>IDENTIFICATION</scope>
</reference>
<dbReference type="AlphaFoldDB" id="A0AAJ7L3Q6"/>
<evidence type="ECO:0000256" key="9">
    <source>
        <dbReference type="ARBA" id="ARBA00022848"/>
    </source>
</evidence>
<keyword evidence="16" id="KW-1185">Reference proteome</keyword>
<feature type="binding site" description="axial binding residue" evidence="14">
    <location>
        <position position="461"/>
    </location>
    <ligand>
        <name>heme</name>
        <dbReference type="ChEBI" id="CHEBI:30413"/>
    </ligand>
    <ligandPart>
        <name>Fe</name>
        <dbReference type="ChEBI" id="CHEBI:18248"/>
    </ligandPart>
</feature>
<evidence type="ECO:0000256" key="4">
    <source>
        <dbReference type="ARBA" id="ARBA00004406"/>
    </source>
</evidence>
<keyword evidence="12 15" id="KW-0503">Monooxygenase</keyword>
<comment type="cofactor">
    <cofactor evidence="1 14">
        <name>heme</name>
        <dbReference type="ChEBI" id="CHEBI:30413"/>
    </cofactor>
</comment>
<evidence type="ECO:0000256" key="14">
    <source>
        <dbReference type="PIRSR" id="PIRSR602401-1"/>
    </source>
</evidence>
<keyword evidence="13" id="KW-0472">Membrane</keyword>
<dbReference type="InterPro" id="IPR050182">
    <property type="entry name" value="Cytochrome_P450_fam2"/>
</dbReference>
<dbReference type="PRINTS" id="PR00385">
    <property type="entry name" value="P450"/>
</dbReference>
<dbReference type="RefSeq" id="XP_018494714.1">
    <property type="nucleotide sequence ID" value="XM_018639198.1"/>
</dbReference>
<keyword evidence="10 15" id="KW-0560">Oxidoreductase</keyword>
<dbReference type="SUPFAM" id="SSF48264">
    <property type="entry name" value="Cytochrome P450"/>
    <property type="match status" value="1"/>
</dbReference>
<evidence type="ECO:0000313" key="17">
    <source>
        <dbReference type="RefSeq" id="XP_018494714.1"/>
    </source>
</evidence>
<keyword evidence="8" id="KW-0256">Endoplasmic reticulum</keyword>
<comment type="function">
    <text evidence="2">May be involved in the metabolism of insect hormones and in the breakdown of synthetic insecticides.</text>
</comment>
<proteinExistence type="inferred from homology"/>
<dbReference type="GO" id="GO:0016712">
    <property type="term" value="F:oxidoreductase activity, acting on paired donors, with incorporation or reduction of molecular oxygen, reduced flavin or flavoprotein as one donor, and incorporation of one atom of oxygen"/>
    <property type="evidence" value="ECO:0007669"/>
    <property type="project" value="TreeGrafter"/>
</dbReference>
<dbReference type="KEGG" id="goe:100900347"/>
<protein>
    <submittedName>
        <fullName evidence="17">Cytochrome P450 2J6</fullName>
    </submittedName>
</protein>
<dbReference type="PRINTS" id="PR00463">
    <property type="entry name" value="EP450I"/>
</dbReference>
<evidence type="ECO:0000256" key="1">
    <source>
        <dbReference type="ARBA" id="ARBA00001971"/>
    </source>
</evidence>
<dbReference type="Proteomes" id="UP000694867">
    <property type="component" value="Unplaced"/>
</dbReference>
<dbReference type="Gene3D" id="1.10.630.10">
    <property type="entry name" value="Cytochrome P450"/>
    <property type="match status" value="1"/>
</dbReference>
<sequence>MALGAFAELIWSYVDLNTIVVSFSVYWFTKFFVWQGYVFSKKNSPPGFFGFPFVDVMPYFIFGRETTLERFESNSKKYGPVIRYRRGAETMVVVTGVNAVREGFLNDDLLGRPRHPMQDLDEDNIFAKKSILNIEGDLWRKQRRFSLIALRDLGFGKTAIMEDRIQEEIRELVERIETSEAAPYNIHSDLIESTGNNMNSLVFGGKFHEGDDKKKQVYRIMTDIIGASESLIKILFIPFAAKLMKKLGIGGIKVIQELSAKLENFMTEDIRSHAEDLDHKSPRDIVDHFLIEQEKDKDFTSMEDFAENRSLELVLGNAVAFFFAGSSTVRVTVEYLLHLMAQYPEVQRKVQAEIDEEVGQSRVTWADSPRLPYTMAVIAERHRYFTVAPTGVPRKVLRPTKLCGYDLEANDQVIFNLDSVHFDPELFESPYDFKPERFIDQNGALTNTEKVWAFSIGKRACPGESLAVLEVFLYFATILQNFTIEADGPVKFRPLRGIIAETLPQELRFVRRV</sequence>
<dbReference type="GO" id="GO:0005506">
    <property type="term" value="F:iron ion binding"/>
    <property type="evidence" value="ECO:0007669"/>
    <property type="project" value="InterPro"/>
</dbReference>
<dbReference type="GO" id="GO:0006082">
    <property type="term" value="P:organic acid metabolic process"/>
    <property type="evidence" value="ECO:0007669"/>
    <property type="project" value="TreeGrafter"/>
</dbReference>
<evidence type="ECO:0000256" key="11">
    <source>
        <dbReference type="ARBA" id="ARBA00023004"/>
    </source>
</evidence>
<keyword evidence="11 14" id="KW-0408">Iron</keyword>
<dbReference type="PROSITE" id="PS00086">
    <property type="entry name" value="CYTOCHROME_P450"/>
    <property type="match status" value="1"/>
</dbReference>
<dbReference type="InterPro" id="IPR017972">
    <property type="entry name" value="Cyt_P450_CS"/>
</dbReference>
<dbReference type="InterPro" id="IPR001128">
    <property type="entry name" value="Cyt_P450"/>
</dbReference>
<dbReference type="GO" id="GO:0006805">
    <property type="term" value="P:xenobiotic metabolic process"/>
    <property type="evidence" value="ECO:0007669"/>
    <property type="project" value="TreeGrafter"/>
</dbReference>
<evidence type="ECO:0000313" key="16">
    <source>
        <dbReference type="Proteomes" id="UP000694867"/>
    </source>
</evidence>
<dbReference type="PANTHER" id="PTHR24300">
    <property type="entry name" value="CYTOCHROME P450 508A4-RELATED"/>
    <property type="match status" value="1"/>
</dbReference>
<evidence type="ECO:0000256" key="8">
    <source>
        <dbReference type="ARBA" id="ARBA00022824"/>
    </source>
</evidence>
<organism evidence="16 17">
    <name type="scientific">Galendromus occidentalis</name>
    <name type="common">western predatory mite</name>
    <dbReference type="NCBI Taxonomy" id="34638"/>
    <lineage>
        <taxon>Eukaryota</taxon>
        <taxon>Metazoa</taxon>
        <taxon>Ecdysozoa</taxon>
        <taxon>Arthropoda</taxon>
        <taxon>Chelicerata</taxon>
        <taxon>Arachnida</taxon>
        <taxon>Acari</taxon>
        <taxon>Parasitiformes</taxon>
        <taxon>Mesostigmata</taxon>
        <taxon>Gamasina</taxon>
        <taxon>Phytoseioidea</taxon>
        <taxon>Phytoseiidae</taxon>
        <taxon>Typhlodrominae</taxon>
        <taxon>Galendromus</taxon>
    </lineage>
</organism>
<dbReference type="InterPro" id="IPR002401">
    <property type="entry name" value="Cyt_P450_E_grp-I"/>
</dbReference>
<dbReference type="InterPro" id="IPR036396">
    <property type="entry name" value="Cyt_P450_sf"/>
</dbReference>
<evidence type="ECO:0000256" key="10">
    <source>
        <dbReference type="ARBA" id="ARBA00023002"/>
    </source>
</evidence>
<name>A0AAJ7L3Q6_9ACAR</name>
<evidence type="ECO:0000256" key="15">
    <source>
        <dbReference type="RuleBase" id="RU000461"/>
    </source>
</evidence>
<keyword evidence="9" id="KW-0492">Microsome</keyword>
<dbReference type="FunFam" id="1.10.630.10:FF:000238">
    <property type="entry name" value="Cytochrome P450 2A6"/>
    <property type="match status" value="1"/>
</dbReference>
<comment type="subcellular location">
    <subcellularLocation>
        <location evidence="4">Endoplasmic reticulum membrane</location>
        <topology evidence="4">Peripheral membrane protein</topology>
    </subcellularLocation>
    <subcellularLocation>
        <location evidence="3">Microsome membrane</location>
        <topology evidence="3">Peripheral membrane protein</topology>
    </subcellularLocation>
</comment>